<feature type="compositionally biased region" description="Polar residues" evidence="1">
    <location>
        <begin position="1031"/>
        <end position="1049"/>
    </location>
</feature>
<feature type="compositionally biased region" description="Pro residues" evidence="1">
    <location>
        <begin position="45"/>
        <end position="56"/>
    </location>
</feature>
<feature type="compositionally biased region" description="Polar residues" evidence="1">
    <location>
        <begin position="102"/>
        <end position="113"/>
    </location>
</feature>
<dbReference type="InterPro" id="IPR003150">
    <property type="entry name" value="DNA-bd_RFX"/>
</dbReference>
<dbReference type="OrthoDB" id="4084610at2759"/>
<feature type="compositionally biased region" description="Basic residues" evidence="1">
    <location>
        <begin position="532"/>
        <end position="543"/>
    </location>
</feature>
<feature type="region of interest" description="Disordered" evidence="1">
    <location>
        <begin position="949"/>
        <end position="968"/>
    </location>
</feature>
<dbReference type="RefSeq" id="XP_002545463.1">
    <property type="nucleotide sequence ID" value="XM_002545417.1"/>
</dbReference>
<feature type="region of interest" description="Disordered" evidence="1">
    <location>
        <begin position="176"/>
        <end position="202"/>
    </location>
</feature>
<dbReference type="KEGG" id="ctp:CTRG_00244"/>
<feature type="domain" description="RFX-type winged-helix" evidence="2">
    <location>
        <begin position="392"/>
        <end position="482"/>
    </location>
</feature>
<dbReference type="Proteomes" id="UP000002037">
    <property type="component" value="Unassembled WGS sequence"/>
</dbReference>
<feature type="compositionally biased region" description="Low complexity" evidence="1">
    <location>
        <begin position="68"/>
        <end position="98"/>
    </location>
</feature>
<dbReference type="Pfam" id="PF02257">
    <property type="entry name" value="RFX_DNA_binding"/>
    <property type="match status" value="1"/>
</dbReference>
<feature type="region of interest" description="Disordered" evidence="1">
    <location>
        <begin position="39"/>
        <end position="113"/>
    </location>
</feature>
<reference evidence="3 4" key="1">
    <citation type="journal article" date="2009" name="Nature">
        <title>Evolution of pathogenicity and sexual reproduction in eight Candida genomes.</title>
        <authorList>
            <person name="Butler G."/>
            <person name="Rasmussen M.D."/>
            <person name="Lin M.F."/>
            <person name="Santos M.A."/>
            <person name="Sakthikumar S."/>
            <person name="Munro C.A."/>
            <person name="Rheinbay E."/>
            <person name="Grabherr M."/>
            <person name="Forche A."/>
            <person name="Reedy J.L."/>
            <person name="Agrafioti I."/>
            <person name="Arnaud M.B."/>
            <person name="Bates S."/>
            <person name="Brown A.J."/>
            <person name="Brunke S."/>
            <person name="Costanzo M.C."/>
            <person name="Fitzpatrick D.A."/>
            <person name="de Groot P.W."/>
            <person name="Harris D."/>
            <person name="Hoyer L.L."/>
            <person name="Hube B."/>
            <person name="Klis F.M."/>
            <person name="Kodira C."/>
            <person name="Lennard N."/>
            <person name="Logue M.E."/>
            <person name="Martin R."/>
            <person name="Neiman A.M."/>
            <person name="Nikolaou E."/>
            <person name="Quail M.A."/>
            <person name="Quinn J."/>
            <person name="Santos M.C."/>
            <person name="Schmitzberger F.F."/>
            <person name="Sherlock G."/>
            <person name="Shah P."/>
            <person name="Silverstein K.A."/>
            <person name="Skrzypek M.S."/>
            <person name="Soll D."/>
            <person name="Staggs R."/>
            <person name="Stansfield I."/>
            <person name="Stumpf M.P."/>
            <person name="Sudbery P.E."/>
            <person name="Srikantha T."/>
            <person name="Zeng Q."/>
            <person name="Berman J."/>
            <person name="Berriman M."/>
            <person name="Heitman J."/>
            <person name="Gow N.A."/>
            <person name="Lorenz M.C."/>
            <person name="Birren B.W."/>
            <person name="Kellis M."/>
            <person name="Cuomo C.A."/>
        </authorList>
    </citation>
    <scope>NUCLEOTIDE SEQUENCE [LARGE SCALE GENOMIC DNA]</scope>
    <source>
        <strain evidence="4">ATCC MYA-3404 / T1</strain>
    </source>
</reference>
<dbReference type="EMBL" id="GG692395">
    <property type="protein sequence ID" value="EER35505.1"/>
    <property type="molecule type" value="Genomic_DNA"/>
</dbReference>
<dbReference type="PROSITE" id="PS51526">
    <property type="entry name" value="RFX_DBD"/>
    <property type="match status" value="1"/>
</dbReference>
<proteinExistence type="predicted"/>
<feature type="compositionally biased region" description="Polar residues" evidence="1">
    <location>
        <begin position="928"/>
        <end position="937"/>
    </location>
</feature>
<dbReference type="PANTHER" id="PTHR13992">
    <property type="entry name" value="NUCLEAR RECEPTOR CO-REPRESSOR RELATED NCOR"/>
    <property type="match status" value="1"/>
</dbReference>
<dbReference type="AlphaFoldDB" id="C5M2F5"/>
<feature type="region of interest" description="Disordered" evidence="1">
    <location>
        <begin position="218"/>
        <end position="263"/>
    </location>
</feature>
<evidence type="ECO:0000313" key="4">
    <source>
        <dbReference type="Proteomes" id="UP000002037"/>
    </source>
</evidence>
<dbReference type="GO" id="GO:0006357">
    <property type="term" value="P:regulation of transcription by RNA polymerase II"/>
    <property type="evidence" value="ECO:0007669"/>
    <property type="project" value="TreeGrafter"/>
</dbReference>
<feature type="compositionally biased region" description="Pro residues" evidence="1">
    <location>
        <begin position="223"/>
        <end position="232"/>
    </location>
</feature>
<dbReference type="GeneID" id="8300628"/>
<gene>
    <name evidence="3" type="ORF">CTRG_00244</name>
</gene>
<dbReference type="InterPro" id="IPR051571">
    <property type="entry name" value="N-CoR_corepressor"/>
</dbReference>
<dbReference type="InterPro" id="IPR036390">
    <property type="entry name" value="WH_DNA-bd_sf"/>
</dbReference>
<protein>
    <recommendedName>
        <fullName evidence="2">RFX-type winged-helix domain-containing protein</fullName>
    </recommendedName>
</protein>
<feature type="region of interest" description="Disordered" evidence="1">
    <location>
        <begin position="515"/>
        <end position="597"/>
    </location>
</feature>
<dbReference type="GO" id="GO:0000785">
    <property type="term" value="C:chromatin"/>
    <property type="evidence" value="ECO:0007669"/>
    <property type="project" value="TreeGrafter"/>
</dbReference>
<dbReference type="PANTHER" id="PTHR13992:SF39">
    <property type="entry name" value="SMRTER, ISOFORM G"/>
    <property type="match status" value="1"/>
</dbReference>
<dbReference type="Gene3D" id="1.10.10.10">
    <property type="entry name" value="Winged helix-like DNA-binding domain superfamily/Winged helix DNA-binding domain"/>
    <property type="match status" value="1"/>
</dbReference>
<dbReference type="SUPFAM" id="SSF46785">
    <property type="entry name" value="Winged helix' DNA-binding domain"/>
    <property type="match status" value="1"/>
</dbReference>
<evidence type="ECO:0000259" key="2">
    <source>
        <dbReference type="PROSITE" id="PS51526"/>
    </source>
</evidence>
<dbReference type="VEuPathDB" id="FungiDB:CTRG_00244"/>
<dbReference type="InterPro" id="IPR036388">
    <property type="entry name" value="WH-like_DNA-bd_sf"/>
</dbReference>
<evidence type="ECO:0000313" key="3">
    <source>
        <dbReference type="EMBL" id="EER35505.1"/>
    </source>
</evidence>
<dbReference type="HOGENOM" id="CLU_009415_0_0_1"/>
<sequence length="1092" mass="122190">MKAIRYIHSPLKRSASSELDASIPAMAASSPVVSASAGYYYAHQPPQPQPPPPPPTTTTMNFQDHHQQQQSQTLHTQLQSPQQQQQQSQAVSHSTSSLPLFGNTTNIHPGTSMQPSGSFAYNISHSTTNPSSFDSSNLYNSAFRVPEYPINSNTTTTSSSSLLSATGGKQFQQTSALLPSGTLPPSSLGTSSTSSHVSALRQHQKNNLSISSHLTLFSLSGNNPPPLPPQQPQPQQHPLQHHPQPLQPILSGSSSSEETKRTDKENSVILNELLFNLTSVDGSNINSFLLTMLRKINLPFTLDDFYNLLYNDRQRSLLDNISYQNKIDKTVVSSNTNEMAVDLINQLLNVFKNPNLLIEYFPNLEDKDNKLVNINYHELLRTFLAIKILYDILIQLQLSDEDDPQHYTIPRLSIYKTYYIICQKLIASYPSASNTRNEQQKLILGQSKLGKLIKLVYPNLLIKRLGSRGESKYNYLGVMWNENIVQHEIKQLCEDHDLNDLGEIFNNDHNNPFATLATSSGNVTTSSSPRRGLGHRRNSSKSKLKSENILGNNPFLQPLHSSSSLSQPHQQQQHSQLHQQQHHHHQHSLHPQNISEPSSAVIPQQLPEYENAISAPRLSFVKSNLKYPIDVNFSVLDDNNWFVTLLYESYSRQPSINPSLIQQIFLKNEFLLNSSSLLRNLIDSVIKPLTMEETYPNVDLTLYLIIILEILPYLLLVKSSTNINLLKNLRLNLLHLINNLNGELKKLNSPKFPIERSTIFLISVKKLINLNDLLITFIKLINRDSSKAMMSHDIENFLKISSQTIKMDDDDSNFFFNLNTTSMGEVNFSFKNDILSNDLIYTLIGYNFDPNVNSELRNSISMNFINEEINIIDEFFKNDLLNFLNTDFDTGLGGEVDVDEESGLVIDPTPTQRIPTHGSHGGSLSPEGISTTNASVPPIRNTSMIDAQAANKQVPTSSSSPSSSGNEAVLTSKEMVKLNSLLSLIDKRLLSNQFKSKYPILMYNNCITYILNDILKFIFLKQQQQQLQSTTATGGANTGVPGSSDTQQDPIPGSSTNNGSNNSFGNWWVFNSFIQEYMSLMGEIVGLHDSLQ</sequence>
<feature type="compositionally biased region" description="Low complexity" evidence="1">
    <location>
        <begin position="556"/>
        <end position="579"/>
    </location>
</feature>
<dbReference type="GO" id="GO:0003677">
    <property type="term" value="F:DNA binding"/>
    <property type="evidence" value="ECO:0007669"/>
    <property type="project" value="InterPro"/>
</dbReference>
<accession>C5M2F5</accession>
<feature type="compositionally biased region" description="Low complexity" evidence="1">
    <location>
        <begin position="176"/>
        <end position="195"/>
    </location>
</feature>
<feature type="region of interest" description="Disordered" evidence="1">
    <location>
        <begin position="906"/>
        <end position="937"/>
    </location>
</feature>
<feature type="compositionally biased region" description="Low complexity" evidence="1">
    <location>
        <begin position="233"/>
        <end position="248"/>
    </location>
</feature>
<keyword evidence="4" id="KW-1185">Reference proteome</keyword>
<dbReference type="eggNOG" id="ENOG502RQH9">
    <property type="taxonomic scope" value="Eukaryota"/>
</dbReference>
<evidence type="ECO:0000256" key="1">
    <source>
        <dbReference type="SAM" id="MobiDB-lite"/>
    </source>
</evidence>
<name>C5M2F5_CANTT</name>
<feature type="compositionally biased region" description="Polar residues" evidence="1">
    <location>
        <begin position="515"/>
        <end position="529"/>
    </location>
</feature>
<organism evidence="3 4">
    <name type="scientific">Candida tropicalis (strain ATCC MYA-3404 / T1)</name>
    <name type="common">Yeast</name>
    <dbReference type="NCBI Taxonomy" id="294747"/>
    <lineage>
        <taxon>Eukaryota</taxon>
        <taxon>Fungi</taxon>
        <taxon>Dikarya</taxon>
        <taxon>Ascomycota</taxon>
        <taxon>Saccharomycotina</taxon>
        <taxon>Pichiomycetes</taxon>
        <taxon>Debaryomycetaceae</taxon>
        <taxon>Candida/Lodderomyces clade</taxon>
        <taxon>Candida</taxon>
    </lineage>
</organism>
<dbReference type="STRING" id="294747.C5M2F5"/>
<feature type="region of interest" description="Disordered" evidence="1">
    <location>
        <begin position="1031"/>
        <end position="1058"/>
    </location>
</feature>